<dbReference type="InterPro" id="IPR002324">
    <property type="entry name" value="Cyt_c_ID"/>
</dbReference>
<feature type="binding site" description="axial binding residue" evidence="6">
    <location>
        <position position="38"/>
    </location>
    <ligand>
        <name>heme c</name>
        <dbReference type="ChEBI" id="CHEBI:61717"/>
    </ligand>
    <ligandPart>
        <name>Fe</name>
        <dbReference type="ChEBI" id="CHEBI:18248"/>
    </ligandPart>
</feature>
<dbReference type="Pfam" id="PF00034">
    <property type="entry name" value="Cytochrom_C"/>
    <property type="match status" value="1"/>
</dbReference>
<keyword evidence="1" id="KW-0813">Transport</keyword>
<organism evidence="9 10">
    <name type="scientific">Leptospirillum ferrodiazotrophum</name>
    <dbReference type="NCBI Taxonomy" id="412449"/>
    <lineage>
        <taxon>Bacteria</taxon>
        <taxon>Pseudomonadati</taxon>
        <taxon>Nitrospirota</taxon>
        <taxon>Nitrospiria</taxon>
        <taxon>Nitrospirales</taxon>
        <taxon>Nitrospiraceae</taxon>
        <taxon>Leptospirillum</taxon>
    </lineage>
</organism>
<protein>
    <submittedName>
        <fullName evidence="9">Cytochrome c, class I</fullName>
    </submittedName>
</protein>
<evidence type="ECO:0000256" key="6">
    <source>
        <dbReference type="PIRSR" id="PIRSR602324-1"/>
    </source>
</evidence>
<evidence type="ECO:0000256" key="1">
    <source>
        <dbReference type="ARBA" id="ARBA00022448"/>
    </source>
</evidence>
<evidence type="ECO:0000313" key="10">
    <source>
        <dbReference type="Proteomes" id="UP000009374"/>
    </source>
</evidence>
<feature type="domain" description="Cytochrome c" evidence="8">
    <location>
        <begin position="20"/>
        <end position="109"/>
    </location>
</feature>
<evidence type="ECO:0000313" key="9">
    <source>
        <dbReference type="EMBL" id="EES53555.1"/>
    </source>
</evidence>
<dbReference type="GO" id="GO:0020037">
    <property type="term" value="F:heme binding"/>
    <property type="evidence" value="ECO:0007669"/>
    <property type="project" value="InterPro"/>
</dbReference>
<dbReference type="PROSITE" id="PS51007">
    <property type="entry name" value="CYTC"/>
    <property type="match status" value="1"/>
</dbReference>
<dbReference type="GO" id="GO:0005506">
    <property type="term" value="F:iron ion binding"/>
    <property type="evidence" value="ECO:0007669"/>
    <property type="project" value="InterPro"/>
</dbReference>
<comment type="PTM">
    <text evidence="6">Binds 1 heme c group covalently per subunit.</text>
</comment>
<evidence type="ECO:0000259" key="8">
    <source>
        <dbReference type="PROSITE" id="PS51007"/>
    </source>
</evidence>
<accession>C6HUU4</accession>
<dbReference type="Gene3D" id="1.10.760.10">
    <property type="entry name" value="Cytochrome c-like domain"/>
    <property type="match status" value="1"/>
</dbReference>
<feature type="binding site" description="covalent" evidence="6">
    <location>
        <position position="87"/>
    </location>
    <ligand>
        <name>heme c</name>
        <dbReference type="ChEBI" id="CHEBI:61717"/>
    </ligand>
</feature>
<dbReference type="InterPro" id="IPR009056">
    <property type="entry name" value="Cyt_c-like_dom"/>
</dbReference>
<keyword evidence="7" id="KW-0732">Signal</keyword>
<keyword evidence="10" id="KW-1185">Reference proteome</keyword>
<keyword evidence="4" id="KW-0249">Electron transport</keyword>
<evidence type="ECO:0000256" key="7">
    <source>
        <dbReference type="SAM" id="SignalP"/>
    </source>
</evidence>
<dbReference type="GO" id="GO:0009055">
    <property type="term" value="F:electron transfer activity"/>
    <property type="evidence" value="ECO:0007669"/>
    <property type="project" value="InterPro"/>
</dbReference>
<keyword evidence="3 6" id="KW-0479">Metal-binding</keyword>
<feature type="chain" id="PRO_5002964450" evidence="7">
    <location>
        <begin position="23"/>
        <end position="109"/>
    </location>
</feature>
<dbReference type="EMBL" id="GG693859">
    <property type="protein sequence ID" value="EES53555.1"/>
    <property type="molecule type" value="Genomic_DNA"/>
</dbReference>
<reference evidence="9 10" key="1">
    <citation type="journal article" date="2009" name="Appl. Environ. Microbiol.">
        <title>Community genomic and proteomic analyses of chemoautotrophic iron-oxidizing "Leptospirillum rubarum" (Group II) and "Leptospirillum ferrodiazotrophum" (Group III) bacteria in acid mine drainage biofilms.</title>
        <authorList>
            <person name="Goltsman D.S."/>
            <person name="Denef V.J."/>
            <person name="Singer S.W."/>
            <person name="VerBerkmoes N.C."/>
            <person name="Lefsrud M."/>
            <person name="Mueller R.S."/>
            <person name="Dick G.J."/>
            <person name="Sun C.L."/>
            <person name="Wheeler K.E."/>
            <person name="Zemla A."/>
            <person name="Baker B.J."/>
            <person name="Hauser L."/>
            <person name="Land M."/>
            <person name="Shah M.B."/>
            <person name="Thelen M.P."/>
            <person name="Hettich R.L."/>
            <person name="Banfield J.F."/>
        </authorList>
    </citation>
    <scope>NUCLEOTIDE SEQUENCE [LARGE SCALE GENOMIC DNA]</scope>
</reference>
<dbReference type="PRINTS" id="PR00606">
    <property type="entry name" value="CYTCHROMECID"/>
</dbReference>
<evidence type="ECO:0000256" key="3">
    <source>
        <dbReference type="ARBA" id="ARBA00022723"/>
    </source>
</evidence>
<evidence type="ECO:0000256" key="5">
    <source>
        <dbReference type="ARBA" id="ARBA00023004"/>
    </source>
</evidence>
<evidence type="ECO:0000256" key="4">
    <source>
        <dbReference type="ARBA" id="ARBA00022982"/>
    </source>
</evidence>
<feature type="signal peptide" evidence="7">
    <location>
        <begin position="1"/>
        <end position="22"/>
    </location>
</feature>
<gene>
    <name evidence="9" type="ORF">UBAL3_74420012</name>
</gene>
<dbReference type="InterPro" id="IPR036909">
    <property type="entry name" value="Cyt_c-like_dom_sf"/>
</dbReference>
<name>C6HUU4_9BACT</name>
<dbReference type="SUPFAM" id="SSF46626">
    <property type="entry name" value="Cytochrome c"/>
    <property type="match status" value="1"/>
</dbReference>
<evidence type="ECO:0000256" key="2">
    <source>
        <dbReference type="ARBA" id="ARBA00022617"/>
    </source>
</evidence>
<proteinExistence type="predicted"/>
<sequence length="109" mass="11513">MKKLTISLGILSILALSSASYATSVKDLINANGCFACHSVDTKMVGPSFKMVADKYRGQKGADEMLAKKIIAGGNGHWNDVTGGVMMPPHPGMSMDQAEAVAKWVLATK</sequence>
<dbReference type="Proteomes" id="UP000009374">
    <property type="component" value="Unassembled WGS sequence"/>
</dbReference>
<dbReference type="AlphaFoldDB" id="C6HUU4"/>
<feature type="binding site" description="covalent" evidence="6">
    <location>
        <position position="34"/>
    </location>
    <ligand>
        <name>heme c</name>
        <dbReference type="ChEBI" id="CHEBI:61717"/>
    </ligand>
</feature>
<keyword evidence="2 6" id="KW-0349">Heme</keyword>
<keyword evidence="5 6" id="KW-0408">Iron</keyword>